<protein>
    <recommendedName>
        <fullName evidence="7">Tetratricopeptide repeat-containing protein</fullName>
    </recommendedName>
</protein>
<dbReference type="Gene3D" id="1.25.40.10">
    <property type="entry name" value="Tetratricopeptide repeat domain"/>
    <property type="match status" value="1"/>
</dbReference>
<evidence type="ECO:0000313" key="6">
    <source>
        <dbReference type="Proteomes" id="UP001500298"/>
    </source>
</evidence>
<dbReference type="PANTHER" id="PTHR44858">
    <property type="entry name" value="TETRATRICOPEPTIDE REPEAT PROTEIN 6"/>
    <property type="match status" value="1"/>
</dbReference>
<evidence type="ECO:0000256" key="2">
    <source>
        <dbReference type="ARBA" id="ARBA00022803"/>
    </source>
</evidence>
<dbReference type="SMART" id="SM00028">
    <property type="entry name" value="TPR"/>
    <property type="match status" value="2"/>
</dbReference>
<dbReference type="SUPFAM" id="SSF48452">
    <property type="entry name" value="TPR-like"/>
    <property type="match status" value="1"/>
</dbReference>
<accession>A0ABP9D886</accession>
<evidence type="ECO:0000313" key="5">
    <source>
        <dbReference type="EMBL" id="GAA4828063.1"/>
    </source>
</evidence>
<dbReference type="PANTHER" id="PTHR44858:SF1">
    <property type="entry name" value="UDP-N-ACETYLGLUCOSAMINE--PEPTIDE N-ACETYLGLUCOSAMINYLTRANSFERASE SPINDLY-RELATED"/>
    <property type="match status" value="1"/>
</dbReference>
<evidence type="ECO:0000256" key="1">
    <source>
        <dbReference type="ARBA" id="ARBA00022737"/>
    </source>
</evidence>
<reference evidence="6" key="1">
    <citation type="journal article" date="2019" name="Int. J. Syst. Evol. Microbiol.">
        <title>The Global Catalogue of Microorganisms (GCM) 10K type strain sequencing project: providing services to taxonomists for standard genome sequencing and annotation.</title>
        <authorList>
            <consortium name="The Broad Institute Genomics Platform"/>
            <consortium name="The Broad Institute Genome Sequencing Center for Infectious Disease"/>
            <person name="Wu L."/>
            <person name="Ma J."/>
        </authorList>
    </citation>
    <scope>NUCLEOTIDE SEQUENCE [LARGE SCALE GENOMIC DNA]</scope>
    <source>
        <strain evidence="6">JCM 18326</strain>
    </source>
</reference>
<keyword evidence="4" id="KW-1133">Transmembrane helix</keyword>
<keyword evidence="4" id="KW-0812">Transmembrane</keyword>
<keyword evidence="2" id="KW-0802">TPR repeat</keyword>
<dbReference type="InterPro" id="IPR019734">
    <property type="entry name" value="TPR_rpt"/>
</dbReference>
<proteinExistence type="predicted"/>
<comment type="caution">
    <text evidence="5">The sequence shown here is derived from an EMBL/GenBank/DDBJ whole genome shotgun (WGS) entry which is preliminary data.</text>
</comment>
<sequence length="280" mass="32317">MAIGILCCINTGALGKVQQDSLQQFKEPMYKPLIERYILDELKQLRVEQEVFKKNIHEQVVNLELKSADRAIRYTTDTTTNIFYIITIAASILVILGWRSLSDIKDKIESITAQKIDAVTQQYEERLSQLESNLKQRSKDLLQTQEKLAVTNQVQSLWRRAAIEEKVEEKVHIYDQILTVNPKSVEAMTYKADSLLDMEEIKWAISLLDQAIEIDPTYYLAYWQRACAFALLGNIPSSIQDLKRAIEYSDLTAAEIEEEPALKSLRKTEKYKTLIRNLKI</sequence>
<name>A0ABP9D886_9BACT</name>
<keyword evidence="1" id="KW-0677">Repeat</keyword>
<dbReference type="InterPro" id="IPR011990">
    <property type="entry name" value="TPR-like_helical_dom_sf"/>
</dbReference>
<feature type="transmembrane region" description="Helical" evidence="4">
    <location>
        <begin position="82"/>
        <end position="101"/>
    </location>
</feature>
<keyword evidence="4" id="KW-0472">Membrane</keyword>
<keyword evidence="6" id="KW-1185">Reference proteome</keyword>
<evidence type="ECO:0008006" key="7">
    <source>
        <dbReference type="Google" id="ProtNLM"/>
    </source>
</evidence>
<feature type="coiled-coil region" evidence="3">
    <location>
        <begin position="113"/>
        <end position="147"/>
    </location>
</feature>
<dbReference type="Proteomes" id="UP001500298">
    <property type="component" value="Unassembled WGS sequence"/>
</dbReference>
<keyword evidence="3" id="KW-0175">Coiled coil</keyword>
<evidence type="ECO:0000256" key="4">
    <source>
        <dbReference type="SAM" id="Phobius"/>
    </source>
</evidence>
<dbReference type="NCBIfam" id="NF047558">
    <property type="entry name" value="TPR_END_plus"/>
    <property type="match status" value="1"/>
</dbReference>
<dbReference type="InterPro" id="IPR050498">
    <property type="entry name" value="Ycf3"/>
</dbReference>
<evidence type="ECO:0000256" key="3">
    <source>
        <dbReference type="SAM" id="Coils"/>
    </source>
</evidence>
<dbReference type="EMBL" id="BAABJX010000020">
    <property type="protein sequence ID" value="GAA4828063.1"/>
    <property type="molecule type" value="Genomic_DNA"/>
</dbReference>
<gene>
    <name evidence="5" type="ORF">GCM10023331_11260</name>
</gene>
<organism evidence="5 6">
    <name type="scientific">Algivirga pacifica</name>
    <dbReference type="NCBI Taxonomy" id="1162670"/>
    <lineage>
        <taxon>Bacteria</taxon>
        <taxon>Pseudomonadati</taxon>
        <taxon>Bacteroidota</taxon>
        <taxon>Cytophagia</taxon>
        <taxon>Cytophagales</taxon>
        <taxon>Flammeovirgaceae</taxon>
        <taxon>Algivirga</taxon>
    </lineage>
</organism>